<feature type="transmembrane region" description="Helical" evidence="1">
    <location>
        <begin position="12"/>
        <end position="32"/>
    </location>
</feature>
<sequence>MMFNTKIKAGALQFVLFIGTIIVLLLFGFILMNHGNALLDKQSETLVDLIQEANSGLSTSLDNPMRSGQRTTLGPNTSRIRTTVSKDFWGLIEKRKVVSEKGKLRFEKLALVGHEAEKRPALYLKDANRPLVVAGRAKIVGDTYLPERGIKMGNIGGYGYTRPQLVYGNSYRSQGELPSIHQEANQQLQQFTSTYQNFKGNRINLRADTDIKNSFTNETLLIEDNDIELGNVVLSGNIIIRATNEIRVTSVARLRDIILIAPKIVIGDGVIGSFQAISSKRLMVGTNCQLEYPTILALQSDPSNTTAINRTREPAISIGRGSTIAGSVLYLDKTEQEGLPLFITVDEGAVLVGEIYCEQSLELKGSVYGSVITDSFVAFENGNTYLNHLFNGEINASLLPMEFSGLVYGDKRTNSVVKWMY</sequence>
<name>A0AA48KP33_9FLAO</name>
<keyword evidence="3" id="KW-1185">Reference proteome</keyword>
<keyword evidence="1" id="KW-0472">Membrane</keyword>
<organism evidence="2 3">
    <name type="scientific">Flagellimonas marinaquae</name>
    <dbReference type="NCBI Taxonomy" id="254955"/>
    <lineage>
        <taxon>Bacteria</taxon>
        <taxon>Pseudomonadati</taxon>
        <taxon>Bacteroidota</taxon>
        <taxon>Flavobacteriia</taxon>
        <taxon>Flavobacteriales</taxon>
        <taxon>Flavobacteriaceae</taxon>
        <taxon>Flagellimonas</taxon>
    </lineage>
</organism>
<evidence type="ECO:0008006" key="4">
    <source>
        <dbReference type="Google" id="ProtNLM"/>
    </source>
</evidence>
<evidence type="ECO:0000313" key="3">
    <source>
        <dbReference type="Proteomes" id="UP001330184"/>
    </source>
</evidence>
<keyword evidence="1" id="KW-1133">Transmembrane helix</keyword>
<dbReference type="RefSeq" id="WP_338194011.1">
    <property type="nucleotide sequence ID" value="NZ_AP027268.1"/>
</dbReference>
<dbReference type="Proteomes" id="UP001330184">
    <property type="component" value="Chromosome"/>
</dbReference>
<dbReference type="EMBL" id="AP027268">
    <property type="protein sequence ID" value="BDW93468.1"/>
    <property type="molecule type" value="Genomic_DNA"/>
</dbReference>
<gene>
    <name evidence="2" type="ORF">MACH07_23000</name>
</gene>
<evidence type="ECO:0000256" key="1">
    <source>
        <dbReference type="SAM" id="Phobius"/>
    </source>
</evidence>
<evidence type="ECO:0000313" key="2">
    <source>
        <dbReference type="EMBL" id="BDW93468.1"/>
    </source>
</evidence>
<proteinExistence type="predicted"/>
<keyword evidence="1" id="KW-0812">Transmembrane</keyword>
<protein>
    <recommendedName>
        <fullName evidence="4">Polymer-forming cytoskeletal protein</fullName>
    </recommendedName>
</protein>
<accession>A0AA48KP33</accession>
<dbReference type="AlphaFoldDB" id="A0AA48KP33"/>
<reference evidence="2 3" key="1">
    <citation type="submission" date="2023-01" db="EMBL/GenBank/DDBJ databases">
        <title>Complete genome sequence of Muricauda aquimarina strain IFOP_LL357.</title>
        <authorList>
            <person name="Gajardo G."/>
            <person name="Ueki S."/>
            <person name="Maruyama F."/>
        </authorList>
    </citation>
    <scope>NUCLEOTIDE SEQUENCE [LARGE SCALE GENOMIC DNA]</scope>
    <source>
        <strain evidence="2 3">IFOP_LL357</strain>
    </source>
</reference>